<keyword evidence="3" id="KW-1003">Cell membrane</keyword>
<evidence type="ECO:0000256" key="10">
    <source>
        <dbReference type="ARBA" id="ARBA00035686"/>
    </source>
</evidence>
<feature type="transmembrane region" description="Helical" evidence="11">
    <location>
        <begin position="317"/>
        <end position="336"/>
    </location>
</feature>
<comment type="caution">
    <text evidence="12">The sequence shown here is derived from an EMBL/GenBank/DDBJ whole genome shotgun (WGS) entry which is preliminary data.</text>
</comment>
<evidence type="ECO:0000256" key="7">
    <source>
        <dbReference type="ARBA" id="ARBA00022989"/>
    </source>
</evidence>
<feature type="transmembrane region" description="Helical" evidence="11">
    <location>
        <begin position="107"/>
        <end position="126"/>
    </location>
</feature>
<keyword evidence="6 11" id="KW-0812">Transmembrane</keyword>
<evidence type="ECO:0000256" key="4">
    <source>
        <dbReference type="ARBA" id="ARBA00022519"/>
    </source>
</evidence>
<evidence type="ECO:0000256" key="8">
    <source>
        <dbReference type="ARBA" id="ARBA00023136"/>
    </source>
</evidence>
<evidence type="ECO:0000313" key="13">
    <source>
        <dbReference type="Proteomes" id="UP000316092"/>
    </source>
</evidence>
<evidence type="ECO:0000256" key="1">
    <source>
        <dbReference type="ARBA" id="ARBA00004651"/>
    </source>
</evidence>
<dbReference type="EMBL" id="VKDB01000020">
    <property type="protein sequence ID" value="TSA81808.1"/>
    <property type="molecule type" value="Genomic_DNA"/>
</dbReference>
<proteinExistence type="predicted"/>
<evidence type="ECO:0000256" key="9">
    <source>
        <dbReference type="ARBA" id="ARBA00035611"/>
    </source>
</evidence>
<feature type="transmembrane region" description="Helical" evidence="11">
    <location>
        <begin position="276"/>
        <end position="305"/>
    </location>
</feature>
<keyword evidence="5" id="KW-0762">Sugar transport</keyword>
<sequence>MTTEPAARDERIQTLSPWQRLIARPEFGALAGLLLVFFIFTAAAGGSGFLSLSGTVNYLEVAAQVGIVSVFVGLLMIGGEFDLSVGSMLGVAGIVLALLVHPDYGHLPLALAILITFVVAAAIGWLNGWLVLKTGLPSFIVTLAMLFVLRGGALGFTKLITNLTLVQGISDQVNTPLGRLFSGDLFGVPASVWWWLILTIIMGFILNSTRFGNWIFAVGGDANAARNVGVPVRRVKTVLFMMTAMAATLVAIIQVTKYGSADVLRGTQLELNTVAAAVIGGCLLTGGYGSVIGASIGALILGMVQQGIIYTSVDSDWFQVMVGGMILGAVVLNNALRGRSMLSRRKK</sequence>
<evidence type="ECO:0000256" key="3">
    <source>
        <dbReference type="ARBA" id="ARBA00022475"/>
    </source>
</evidence>
<dbReference type="AlphaFoldDB" id="A0A553UNN2"/>
<dbReference type="Pfam" id="PF02653">
    <property type="entry name" value="BPD_transp_2"/>
    <property type="match status" value="1"/>
</dbReference>
<dbReference type="PANTHER" id="PTHR32196">
    <property type="entry name" value="ABC TRANSPORTER PERMEASE PROTEIN YPHD-RELATED-RELATED"/>
    <property type="match status" value="1"/>
</dbReference>
<dbReference type="RefSeq" id="WP_143721554.1">
    <property type="nucleotide sequence ID" value="NZ_VKDB01000020.1"/>
</dbReference>
<reference evidence="12 13" key="1">
    <citation type="submission" date="2019-07" db="EMBL/GenBank/DDBJ databases">
        <title>Deinococcus detaillus sp. nov., isolated from humus soil in Antarctica.</title>
        <authorList>
            <person name="Zhang K."/>
        </authorList>
    </citation>
    <scope>NUCLEOTIDE SEQUENCE [LARGE SCALE GENOMIC DNA]</scope>
    <source>
        <strain evidence="12 13">H1</strain>
    </source>
</reference>
<feature type="transmembrane region" description="Helical" evidence="11">
    <location>
        <begin position="57"/>
        <end position="77"/>
    </location>
</feature>
<comment type="function">
    <text evidence="9">Part of the binding-protein-dependent transport system for D-xylose. Probably responsible for the translocation of the substrate across the membrane.</text>
</comment>
<keyword evidence="13" id="KW-1185">Reference proteome</keyword>
<dbReference type="CDD" id="cd06579">
    <property type="entry name" value="TM_PBP1_transp_AraH_like"/>
    <property type="match status" value="1"/>
</dbReference>
<evidence type="ECO:0000256" key="6">
    <source>
        <dbReference type="ARBA" id="ARBA00022692"/>
    </source>
</evidence>
<evidence type="ECO:0000256" key="11">
    <source>
        <dbReference type="SAM" id="Phobius"/>
    </source>
</evidence>
<evidence type="ECO:0000256" key="5">
    <source>
        <dbReference type="ARBA" id="ARBA00022597"/>
    </source>
</evidence>
<evidence type="ECO:0000256" key="2">
    <source>
        <dbReference type="ARBA" id="ARBA00022448"/>
    </source>
</evidence>
<feature type="transmembrane region" description="Helical" evidence="11">
    <location>
        <begin position="181"/>
        <end position="206"/>
    </location>
</feature>
<dbReference type="InterPro" id="IPR001851">
    <property type="entry name" value="ABC_transp_permease"/>
</dbReference>
<organism evidence="12 13">
    <name type="scientific">Deinococcus detaillensis</name>
    <dbReference type="NCBI Taxonomy" id="2592048"/>
    <lineage>
        <taxon>Bacteria</taxon>
        <taxon>Thermotogati</taxon>
        <taxon>Deinococcota</taxon>
        <taxon>Deinococci</taxon>
        <taxon>Deinococcales</taxon>
        <taxon>Deinococcaceae</taxon>
        <taxon>Deinococcus</taxon>
    </lineage>
</organism>
<keyword evidence="2" id="KW-0813">Transport</keyword>
<accession>A0A553UNN2</accession>
<protein>
    <recommendedName>
        <fullName evidence="10">Xylose transport system permease protein XylH</fullName>
    </recommendedName>
</protein>
<dbReference type="OrthoDB" id="9813906at2"/>
<evidence type="ECO:0000313" key="12">
    <source>
        <dbReference type="EMBL" id="TSA81808.1"/>
    </source>
</evidence>
<comment type="subcellular location">
    <subcellularLocation>
        <location evidence="1">Cell membrane</location>
        <topology evidence="1">Multi-pass membrane protein</topology>
    </subcellularLocation>
</comment>
<feature type="transmembrane region" description="Helical" evidence="11">
    <location>
        <begin position="237"/>
        <end position="255"/>
    </location>
</feature>
<gene>
    <name evidence="12" type="ORF">FNU79_14680</name>
</gene>
<feature type="transmembrane region" description="Helical" evidence="11">
    <location>
        <begin position="138"/>
        <end position="160"/>
    </location>
</feature>
<dbReference type="GO" id="GO:0022857">
    <property type="term" value="F:transmembrane transporter activity"/>
    <property type="evidence" value="ECO:0007669"/>
    <property type="project" value="InterPro"/>
</dbReference>
<feature type="transmembrane region" description="Helical" evidence="11">
    <location>
        <begin position="27"/>
        <end position="50"/>
    </location>
</feature>
<dbReference type="GO" id="GO:0005886">
    <property type="term" value="C:plasma membrane"/>
    <property type="evidence" value="ECO:0007669"/>
    <property type="project" value="UniProtKB-SubCell"/>
</dbReference>
<keyword evidence="4" id="KW-0997">Cell inner membrane</keyword>
<keyword evidence="8 11" id="KW-0472">Membrane</keyword>
<keyword evidence="7 11" id="KW-1133">Transmembrane helix</keyword>
<dbReference type="Proteomes" id="UP000316092">
    <property type="component" value="Unassembled WGS sequence"/>
</dbReference>
<dbReference type="PANTHER" id="PTHR32196:SF32">
    <property type="entry name" value="XYLOSE TRANSPORT SYSTEM PERMEASE PROTEIN XYLH"/>
    <property type="match status" value="1"/>
</dbReference>
<name>A0A553UNN2_9DEIO</name>
<feature type="transmembrane region" description="Helical" evidence="11">
    <location>
        <begin position="83"/>
        <end position="100"/>
    </location>
</feature>